<sequence length="130" mass="12602">MGAPAAVMGDRVTGVCAIHLIPNPASGVPQPGPPLPFSAPLLQNLAMTVLLSGKPAATMGSAGLNTPPHIGLHPTDPFMVPLAQQGIVSGGSATVLIEGRPAARTGSPATMCGALPGSLVGTAATVLIGG</sequence>
<accession>A0A6J4IGM5</accession>
<proteinExistence type="predicted"/>
<evidence type="ECO:0000313" key="1">
    <source>
        <dbReference type="EMBL" id="CAA9250302.1"/>
    </source>
</evidence>
<dbReference type="CDD" id="cd14740">
    <property type="entry name" value="PAAR_4"/>
    <property type="match status" value="1"/>
</dbReference>
<dbReference type="AlphaFoldDB" id="A0A6J4IGM5"/>
<gene>
    <name evidence="1" type="ORF">AVDCRST_MAG76-2240</name>
</gene>
<dbReference type="EMBL" id="CADCSZ010000140">
    <property type="protein sequence ID" value="CAA9250302.1"/>
    <property type="molecule type" value="Genomic_DNA"/>
</dbReference>
<organism evidence="1">
    <name type="scientific">uncultured Acidimicrobiales bacterium</name>
    <dbReference type="NCBI Taxonomy" id="310071"/>
    <lineage>
        <taxon>Bacteria</taxon>
        <taxon>Bacillati</taxon>
        <taxon>Actinomycetota</taxon>
        <taxon>Acidimicrobiia</taxon>
        <taxon>Acidimicrobiales</taxon>
        <taxon>environmental samples</taxon>
    </lineage>
</organism>
<reference evidence="1" key="1">
    <citation type="submission" date="2020-02" db="EMBL/GenBank/DDBJ databases">
        <authorList>
            <person name="Meier V. D."/>
        </authorList>
    </citation>
    <scope>NUCLEOTIDE SEQUENCE</scope>
    <source>
        <strain evidence="1">AVDCRST_MAG76</strain>
    </source>
</reference>
<protein>
    <submittedName>
        <fullName evidence="1">Uncharacterized protein</fullName>
    </submittedName>
</protein>
<dbReference type="Gene3D" id="2.60.200.60">
    <property type="match status" value="1"/>
</dbReference>
<name>A0A6J4IGM5_9ACTN</name>